<evidence type="ECO:0008006" key="4">
    <source>
        <dbReference type="Google" id="ProtNLM"/>
    </source>
</evidence>
<dbReference type="AlphaFoldDB" id="A0A9W6Q9K8"/>
<reference evidence="2" key="1">
    <citation type="submission" date="2023-02" db="EMBL/GenBank/DDBJ databases">
        <title>Kitasatospora phosalacinea NBRC 14627.</title>
        <authorList>
            <person name="Ichikawa N."/>
            <person name="Sato H."/>
            <person name="Tonouchi N."/>
        </authorList>
    </citation>
    <scope>NUCLEOTIDE SEQUENCE</scope>
    <source>
        <strain evidence="2">NBRC 14627</strain>
    </source>
</reference>
<comment type="caution">
    <text evidence="2">The sequence shown here is derived from an EMBL/GenBank/DDBJ whole genome shotgun (WGS) entry which is preliminary data.</text>
</comment>
<evidence type="ECO:0000256" key="1">
    <source>
        <dbReference type="SAM" id="MobiDB-lite"/>
    </source>
</evidence>
<dbReference type="EMBL" id="BSSA01000010">
    <property type="protein sequence ID" value="GLW71064.1"/>
    <property type="molecule type" value="Genomic_DNA"/>
</dbReference>
<evidence type="ECO:0000313" key="3">
    <source>
        <dbReference type="Proteomes" id="UP001165041"/>
    </source>
</evidence>
<dbReference type="Proteomes" id="UP001165041">
    <property type="component" value="Unassembled WGS sequence"/>
</dbReference>
<sequence>MAGMSDTFEPAAGTGTVWVESMGGPLVVVPVSALDRWDGCTPGGEILGATGRQDDYDRACAVEDHAGVVDLRGDDSASALVLGDEPAGTCYLPDRTAFVRWLAADSEAELFAAAHAVLDDPATPWEDCGTWTTDGPAVLMDSADAGRDLGKPYPHGHGEPSAAPVPLPPGSWRVRAFHTWSDESVWVGVVHLLAQGENPMS</sequence>
<name>A0A9W6Q9K8_9ACTN</name>
<feature type="region of interest" description="Disordered" evidence="1">
    <location>
        <begin position="145"/>
        <end position="168"/>
    </location>
</feature>
<dbReference type="Pfam" id="PF15589">
    <property type="entry name" value="Imm21"/>
    <property type="match status" value="1"/>
</dbReference>
<accession>A0A9W6Q9K8</accession>
<evidence type="ECO:0000313" key="2">
    <source>
        <dbReference type="EMBL" id="GLW71064.1"/>
    </source>
</evidence>
<organism evidence="2 3">
    <name type="scientific">Kitasatospora phosalacinea</name>
    <dbReference type="NCBI Taxonomy" id="2065"/>
    <lineage>
        <taxon>Bacteria</taxon>
        <taxon>Bacillati</taxon>
        <taxon>Actinomycetota</taxon>
        <taxon>Actinomycetes</taxon>
        <taxon>Kitasatosporales</taxon>
        <taxon>Streptomycetaceae</taxon>
        <taxon>Kitasatospora</taxon>
    </lineage>
</organism>
<dbReference type="InterPro" id="IPR028961">
    <property type="entry name" value="Imm21"/>
</dbReference>
<protein>
    <recommendedName>
        <fullName evidence="4">Immunity protein 21 of polymorphic toxin system</fullName>
    </recommendedName>
</protein>
<gene>
    <name evidence="2" type="ORF">Kpho02_33630</name>
</gene>
<proteinExistence type="predicted"/>